<feature type="transmembrane region" description="Helical" evidence="6">
    <location>
        <begin position="227"/>
        <end position="249"/>
    </location>
</feature>
<dbReference type="EMBL" id="JBICBT010000941">
    <property type="protein sequence ID" value="KAL3091684.1"/>
    <property type="molecule type" value="Genomic_DNA"/>
</dbReference>
<keyword evidence="4 6" id="KW-0472">Membrane</keyword>
<organism evidence="8 9">
    <name type="scientific">Heterodera trifolii</name>
    <dbReference type="NCBI Taxonomy" id="157864"/>
    <lineage>
        <taxon>Eukaryota</taxon>
        <taxon>Metazoa</taxon>
        <taxon>Ecdysozoa</taxon>
        <taxon>Nematoda</taxon>
        <taxon>Chromadorea</taxon>
        <taxon>Rhabditida</taxon>
        <taxon>Tylenchina</taxon>
        <taxon>Tylenchomorpha</taxon>
        <taxon>Tylenchoidea</taxon>
        <taxon>Heteroderidae</taxon>
        <taxon>Heteroderinae</taxon>
        <taxon>Heterodera</taxon>
    </lineage>
</organism>
<dbReference type="Proteomes" id="UP001620626">
    <property type="component" value="Unassembled WGS sequence"/>
</dbReference>
<protein>
    <recommendedName>
        <fullName evidence="7">Amino acid transporter transmembrane domain-containing protein</fullName>
    </recommendedName>
</protein>
<feature type="domain" description="Amino acid transporter transmembrane" evidence="7">
    <location>
        <begin position="72"/>
        <end position="462"/>
    </location>
</feature>
<evidence type="ECO:0000256" key="6">
    <source>
        <dbReference type="SAM" id="Phobius"/>
    </source>
</evidence>
<name>A0ABD2JM35_9BILA</name>
<keyword evidence="9" id="KW-1185">Reference proteome</keyword>
<feature type="transmembrane region" description="Helical" evidence="6">
    <location>
        <begin position="163"/>
        <end position="183"/>
    </location>
</feature>
<keyword evidence="2 6" id="KW-0812">Transmembrane</keyword>
<dbReference type="PANTHER" id="PTHR22950">
    <property type="entry name" value="AMINO ACID TRANSPORTER"/>
    <property type="match status" value="1"/>
</dbReference>
<evidence type="ECO:0000256" key="3">
    <source>
        <dbReference type="ARBA" id="ARBA00022989"/>
    </source>
</evidence>
<gene>
    <name evidence="8" type="ORF">niasHT_024266</name>
</gene>
<dbReference type="GO" id="GO:0016020">
    <property type="term" value="C:membrane"/>
    <property type="evidence" value="ECO:0007669"/>
    <property type="project" value="UniProtKB-SubCell"/>
</dbReference>
<feature type="region of interest" description="Disordered" evidence="5">
    <location>
        <begin position="1"/>
        <end position="21"/>
    </location>
</feature>
<feature type="transmembrane region" description="Helical" evidence="6">
    <location>
        <begin position="403"/>
        <end position="420"/>
    </location>
</feature>
<evidence type="ECO:0000259" key="7">
    <source>
        <dbReference type="Pfam" id="PF01490"/>
    </source>
</evidence>
<evidence type="ECO:0000313" key="9">
    <source>
        <dbReference type="Proteomes" id="UP001620626"/>
    </source>
</evidence>
<dbReference type="AlphaFoldDB" id="A0ABD2JM35"/>
<evidence type="ECO:0000256" key="5">
    <source>
        <dbReference type="SAM" id="MobiDB-lite"/>
    </source>
</evidence>
<feature type="region of interest" description="Disordered" evidence="5">
    <location>
        <begin position="535"/>
        <end position="556"/>
    </location>
</feature>
<proteinExistence type="predicted"/>
<dbReference type="PANTHER" id="PTHR22950:SF193">
    <property type="entry name" value="AMINO ACID TRANSPORTER TRANSMEMBRANE DOMAIN-CONTAINING PROTEIN"/>
    <property type="match status" value="1"/>
</dbReference>
<evidence type="ECO:0000256" key="2">
    <source>
        <dbReference type="ARBA" id="ARBA00022692"/>
    </source>
</evidence>
<comment type="caution">
    <text evidence="8">The sequence shown here is derived from an EMBL/GenBank/DDBJ whole genome shotgun (WGS) entry which is preliminary data.</text>
</comment>
<feature type="transmembrane region" description="Helical" evidence="6">
    <location>
        <begin position="347"/>
        <end position="369"/>
    </location>
</feature>
<sequence>MVAHNNNNNINNQNNGNENKSAGVTVISNNITVNAATSAEHSSIEDEIESISNKSRNSTFSANGERKNGLSYAEILINFLKGMIGPGCLSLPLAFRQAGLWTGLALVVVLGFLNWHCMHKLVKCSQRLSKEKGNSFLSYGSVTYETFSNSFSVLRPFNRTAKIVVNSSIIALQIGICSVFYVFCANHIKEFVDFEFPSFTYPKYIWMFSIFVPMVLITFVRSLRAIAVLSSIGNVFCIAALTFIFQYLFRAKHQNLSDFPSITNFDGVMAACGAVLYSYEGQAMVLPLENRLKKPSQMVGFFGILSVGMTVVTAVYSASGVLGYITYGSQVKGSITQNLPQNEIQFVIVRLLFTLVMFFGFAIQMYVVVEMLWPEFVKVVRNLCPKLGGNNENDHKNMVGIEFLFRAALVAVSMLIGLAVPELENIIPLVGATAGMLLALIFPALLDLLVFLPIHLQRHRIRQTFWLLLDNWTLVAIGVFALLEIAQKFFPAEEPAGGIPLNDYHNRHGLVNFAVAKDVFGPVLVLRQNTFIPGQTAQNDDNGRTDGRTPAGIGAT</sequence>
<comment type="subcellular location">
    <subcellularLocation>
        <location evidence="1">Membrane</location>
        <topology evidence="1">Multi-pass membrane protein</topology>
    </subcellularLocation>
</comment>
<feature type="compositionally biased region" description="Low complexity" evidence="5">
    <location>
        <begin position="1"/>
        <end position="19"/>
    </location>
</feature>
<keyword evidence="3 6" id="KW-1133">Transmembrane helix</keyword>
<dbReference type="Pfam" id="PF01490">
    <property type="entry name" value="Aa_trans"/>
    <property type="match status" value="1"/>
</dbReference>
<feature type="transmembrane region" description="Helical" evidence="6">
    <location>
        <begin position="203"/>
        <end position="220"/>
    </location>
</feature>
<feature type="transmembrane region" description="Helical" evidence="6">
    <location>
        <begin position="464"/>
        <end position="483"/>
    </location>
</feature>
<reference evidence="8 9" key="1">
    <citation type="submission" date="2024-10" db="EMBL/GenBank/DDBJ databases">
        <authorList>
            <person name="Kim D."/>
        </authorList>
    </citation>
    <scope>NUCLEOTIDE SEQUENCE [LARGE SCALE GENOMIC DNA]</scope>
    <source>
        <strain evidence="8">BH-2024</strain>
    </source>
</reference>
<feature type="transmembrane region" description="Helical" evidence="6">
    <location>
        <begin position="426"/>
        <end position="452"/>
    </location>
</feature>
<feature type="transmembrane region" description="Helical" evidence="6">
    <location>
        <begin position="299"/>
        <end position="327"/>
    </location>
</feature>
<evidence type="ECO:0000256" key="4">
    <source>
        <dbReference type="ARBA" id="ARBA00023136"/>
    </source>
</evidence>
<accession>A0ABD2JM35</accession>
<dbReference type="InterPro" id="IPR013057">
    <property type="entry name" value="AA_transpt_TM"/>
</dbReference>
<evidence type="ECO:0000313" key="8">
    <source>
        <dbReference type="EMBL" id="KAL3091684.1"/>
    </source>
</evidence>
<dbReference type="Gene3D" id="1.20.1740.10">
    <property type="entry name" value="Amino acid/polyamine transporter I"/>
    <property type="match status" value="1"/>
</dbReference>
<feature type="transmembrane region" description="Helical" evidence="6">
    <location>
        <begin position="101"/>
        <end position="122"/>
    </location>
</feature>
<evidence type="ECO:0000256" key="1">
    <source>
        <dbReference type="ARBA" id="ARBA00004141"/>
    </source>
</evidence>
<feature type="transmembrane region" description="Helical" evidence="6">
    <location>
        <begin position="75"/>
        <end position="95"/>
    </location>
</feature>